<comment type="caution">
    <text evidence="10">The sequence shown here is derived from an EMBL/GenBank/DDBJ whole genome shotgun (WGS) entry which is preliminary data.</text>
</comment>
<keyword evidence="4" id="KW-1003">Cell membrane</keyword>
<feature type="transmembrane region" description="Helical" evidence="8">
    <location>
        <begin position="25"/>
        <end position="48"/>
    </location>
</feature>
<evidence type="ECO:0000256" key="5">
    <source>
        <dbReference type="ARBA" id="ARBA00022692"/>
    </source>
</evidence>
<proteinExistence type="inferred from homology"/>
<keyword evidence="6 8" id="KW-1133">Transmembrane helix</keyword>
<dbReference type="PANTHER" id="PTHR42929:SF5">
    <property type="entry name" value="ABC TRANSPORTER PERMEASE PROTEIN"/>
    <property type="match status" value="1"/>
</dbReference>
<evidence type="ECO:0000256" key="2">
    <source>
        <dbReference type="ARBA" id="ARBA00007069"/>
    </source>
</evidence>
<dbReference type="SUPFAM" id="SSF161098">
    <property type="entry name" value="MetI-like"/>
    <property type="match status" value="1"/>
</dbReference>
<evidence type="ECO:0000256" key="6">
    <source>
        <dbReference type="ARBA" id="ARBA00022989"/>
    </source>
</evidence>
<feature type="transmembrane region" description="Helical" evidence="8">
    <location>
        <begin position="265"/>
        <end position="285"/>
    </location>
</feature>
<keyword evidence="3 8" id="KW-0813">Transport</keyword>
<accession>A0ABS1FF89</accession>
<evidence type="ECO:0000313" key="11">
    <source>
        <dbReference type="Proteomes" id="UP000652760"/>
    </source>
</evidence>
<dbReference type="Gene3D" id="1.10.3720.10">
    <property type="entry name" value="MetI-like"/>
    <property type="match status" value="1"/>
</dbReference>
<evidence type="ECO:0000256" key="1">
    <source>
        <dbReference type="ARBA" id="ARBA00004651"/>
    </source>
</evidence>
<name>A0ABS1FF89_9PROT</name>
<feature type="transmembrane region" description="Helical" evidence="8">
    <location>
        <begin position="118"/>
        <end position="141"/>
    </location>
</feature>
<evidence type="ECO:0000256" key="3">
    <source>
        <dbReference type="ARBA" id="ARBA00022448"/>
    </source>
</evidence>
<feature type="transmembrane region" description="Helical" evidence="8">
    <location>
        <begin position="212"/>
        <end position="245"/>
    </location>
</feature>
<gene>
    <name evidence="10" type="ORF">JHL17_32255</name>
</gene>
<dbReference type="InterPro" id="IPR000515">
    <property type="entry name" value="MetI-like"/>
</dbReference>
<feature type="transmembrane region" description="Helical" evidence="8">
    <location>
        <begin position="168"/>
        <end position="191"/>
    </location>
</feature>
<comment type="subcellular location">
    <subcellularLocation>
        <location evidence="1 8">Cell membrane</location>
        <topology evidence="1 8">Multi-pass membrane protein</topology>
    </subcellularLocation>
</comment>
<dbReference type="CDD" id="cd06261">
    <property type="entry name" value="TM_PBP2"/>
    <property type="match status" value="1"/>
</dbReference>
<dbReference type="PROSITE" id="PS50928">
    <property type="entry name" value="ABC_TM1"/>
    <property type="match status" value="1"/>
</dbReference>
<feature type="domain" description="ABC transmembrane type-1" evidence="9">
    <location>
        <begin position="83"/>
        <end position="289"/>
    </location>
</feature>
<keyword evidence="7 8" id="KW-0472">Membrane</keyword>
<reference evidence="11" key="1">
    <citation type="submission" date="2021-01" db="EMBL/GenBank/DDBJ databases">
        <title>Genome public.</title>
        <authorList>
            <person name="Liu C."/>
            <person name="Sun Q."/>
        </authorList>
    </citation>
    <scope>NUCLEOTIDE SEQUENCE [LARGE SCALE GENOMIC DNA]</scope>
    <source>
        <strain evidence="11">YIM B02556</strain>
    </source>
</reference>
<comment type="similarity">
    <text evidence="2">Belongs to the binding-protein-dependent transport system permease family. CysTW subfamily.</text>
</comment>
<dbReference type="PANTHER" id="PTHR42929">
    <property type="entry name" value="INNER MEMBRANE ABC TRANSPORTER PERMEASE PROTEIN YDCU-RELATED-RELATED"/>
    <property type="match status" value="1"/>
</dbReference>
<dbReference type="InterPro" id="IPR035906">
    <property type="entry name" value="MetI-like_sf"/>
</dbReference>
<keyword evidence="11" id="KW-1185">Reference proteome</keyword>
<keyword evidence="5 8" id="KW-0812">Transmembrane</keyword>
<dbReference type="EMBL" id="JAENHM010000078">
    <property type="protein sequence ID" value="MBK1842080.1"/>
    <property type="molecule type" value="Genomic_DNA"/>
</dbReference>
<evidence type="ECO:0000256" key="8">
    <source>
        <dbReference type="RuleBase" id="RU363032"/>
    </source>
</evidence>
<evidence type="ECO:0000256" key="4">
    <source>
        <dbReference type="ARBA" id="ARBA00022475"/>
    </source>
</evidence>
<protein>
    <submittedName>
        <fullName evidence="10">ABC transporter permease</fullName>
    </submittedName>
</protein>
<sequence>MMPETSTLRSTLPSVRAQRFRPSPLWWHFGPVALFYLIFLVAPYAVLLRMSFHRFSSTRLYIPDFTIANYVAVMTDPYYVALIARSLWIGVLVTAICVLMGYPLALKIARSRPTMKSVLIAITLSPLLINLVVRTYAWLVLLGDTGIVNTWLLDIGLISAPLGMNGSLASVLIGLVHISLPLMVISLVGILERIDPALLQAAESLGATRARILWKVVLPLSVPGIAAGSLLVFSLAISAFVTPILLGGGRVATVSTVIYEKFTYAMNWPVGATLVMILLVINIGVMSLHGRLFREG</sequence>
<evidence type="ECO:0000259" key="9">
    <source>
        <dbReference type="PROSITE" id="PS50928"/>
    </source>
</evidence>
<dbReference type="Proteomes" id="UP000652760">
    <property type="component" value="Unassembled WGS sequence"/>
</dbReference>
<dbReference type="Pfam" id="PF00528">
    <property type="entry name" value="BPD_transp_1"/>
    <property type="match status" value="1"/>
</dbReference>
<evidence type="ECO:0000313" key="10">
    <source>
        <dbReference type="EMBL" id="MBK1842080.1"/>
    </source>
</evidence>
<dbReference type="RefSeq" id="WP_200198757.1">
    <property type="nucleotide sequence ID" value="NZ_JAENHM010000078.1"/>
</dbReference>
<organism evidence="10 11">
    <name type="scientific">Azospirillum endophyticum</name>
    <dbReference type="NCBI Taxonomy" id="2800326"/>
    <lineage>
        <taxon>Bacteria</taxon>
        <taxon>Pseudomonadati</taxon>
        <taxon>Pseudomonadota</taxon>
        <taxon>Alphaproteobacteria</taxon>
        <taxon>Rhodospirillales</taxon>
        <taxon>Azospirillaceae</taxon>
        <taxon>Azospirillum</taxon>
    </lineage>
</organism>
<evidence type="ECO:0000256" key="7">
    <source>
        <dbReference type="ARBA" id="ARBA00023136"/>
    </source>
</evidence>
<feature type="transmembrane region" description="Helical" evidence="8">
    <location>
        <begin position="87"/>
        <end position="106"/>
    </location>
</feature>